<keyword evidence="2" id="KW-1185">Reference proteome</keyword>
<evidence type="ECO:0000313" key="2">
    <source>
        <dbReference type="Proteomes" id="UP000008805"/>
    </source>
</evidence>
<dbReference type="HOGENOM" id="CLU_3365219_0_0_11"/>
<organism evidence="1 2">
    <name type="scientific">Gordonibacter pamelaeae 7-10-1-b</name>
    <dbReference type="NCBI Taxonomy" id="657308"/>
    <lineage>
        <taxon>Bacteria</taxon>
        <taxon>Bacillati</taxon>
        <taxon>Actinomycetota</taxon>
        <taxon>Coriobacteriia</taxon>
        <taxon>Eggerthellales</taxon>
        <taxon>Eggerthellaceae</taxon>
        <taxon>Gordonibacter</taxon>
    </lineage>
</organism>
<dbReference type="EMBL" id="FP929047">
    <property type="protein sequence ID" value="CBL03971.1"/>
    <property type="molecule type" value="Genomic_DNA"/>
</dbReference>
<proteinExistence type="predicted"/>
<dbReference type="KEGG" id="gpa:GPA_13350"/>
<protein>
    <submittedName>
        <fullName evidence="1">Uncharacterized protein</fullName>
    </submittedName>
</protein>
<accession>D6E8C4</accession>
<reference evidence="1 2" key="2">
    <citation type="submission" date="2010-03" db="EMBL/GenBank/DDBJ databases">
        <authorList>
            <person name="Pajon A."/>
        </authorList>
    </citation>
    <scope>NUCLEOTIDE SEQUENCE [LARGE SCALE GENOMIC DNA]</scope>
    <source>
        <strain evidence="2">7-10-1-b</strain>
    </source>
</reference>
<name>D6E8C4_9ACTN</name>
<dbReference type="Proteomes" id="UP000008805">
    <property type="component" value="Chromosome"/>
</dbReference>
<evidence type="ECO:0000313" key="1">
    <source>
        <dbReference type="EMBL" id="CBL03971.1"/>
    </source>
</evidence>
<reference evidence="1 2" key="1">
    <citation type="submission" date="2010-03" db="EMBL/GenBank/DDBJ databases">
        <title>The genome sequence of Gordonibacter pamelaeae 7-10-1-bT.</title>
        <authorList>
            <consortium name="metaHIT consortium -- http://www.metahit.eu/"/>
            <person name="Pajon A."/>
            <person name="Turner K."/>
            <person name="Parkhill J."/>
            <person name="Timmis K."/>
            <person name="Oxley A."/>
            <person name="Wurdemann D."/>
        </authorList>
    </citation>
    <scope>NUCLEOTIDE SEQUENCE [LARGE SCALE GENOMIC DNA]</scope>
    <source>
        <strain evidence="2">7-10-1-b</strain>
    </source>
</reference>
<gene>
    <name evidence="1" type="ORF">GPA_13350</name>
</gene>
<dbReference type="AlphaFoldDB" id="D6E8C4"/>
<sequence length="35" mass="3729">MAFLLHLIGMGMGLCTLVAYACIKVGAESERDDLS</sequence>